<evidence type="ECO:0000313" key="2">
    <source>
        <dbReference type="Proteomes" id="UP001055879"/>
    </source>
</evidence>
<sequence length="241" mass="27375">MSSSNSNFESLGDLHDSVNNLLRSPDFKRVLSHHKQDQKWVQMVSDSSLKMLDSCGTTKDILCHVKGHIQELQSRFRRVSLGDQTEMKLSKYRFQRKDMRKQMLKRLNSLKNMKNTITASGGHDTTIDDNLMVVANVLKEVRETIGILLESVMSLMSMPNPNPRTTKPMVINCNGGLAAKVKFTRVNSMSSWEDCDVQALQSAIERLEAVESAMEDLEVELGCIFQRLMRTRVLLLNILTN</sequence>
<dbReference type="Proteomes" id="UP001055879">
    <property type="component" value="Linkage Group LG04"/>
</dbReference>
<proteinExistence type="predicted"/>
<organism evidence="1 2">
    <name type="scientific">Arctium lappa</name>
    <name type="common">Greater burdock</name>
    <name type="synonym">Lappa major</name>
    <dbReference type="NCBI Taxonomy" id="4217"/>
    <lineage>
        <taxon>Eukaryota</taxon>
        <taxon>Viridiplantae</taxon>
        <taxon>Streptophyta</taxon>
        <taxon>Embryophyta</taxon>
        <taxon>Tracheophyta</taxon>
        <taxon>Spermatophyta</taxon>
        <taxon>Magnoliopsida</taxon>
        <taxon>eudicotyledons</taxon>
        <taxon>Gunneridae</taxon>
        <taxon>Pentapetalae</taxon>
        <taxon>asterids</taxon>
        <taxon>campanulids</taxon>
        <taxon>Asterales</taxon>
        <taxon>Asteraceae</taxon>
        <taxon>Carduoideae</taxon>
        <taxon>Cardueae</taxon>
        <taxon>Arctiinae</taxon>
        <taxon>Arctium</taxon>
    </lineage>
</organism>
<accession>A0ACB9CJK9</accession>
<protein>
    <submittedName>
        <fullName evidence="1">Uncharacterized protein</fullName>
    </submittedName>
</protein>
<keyword evidence="2" id="KW-1185">Reference proteome</keyword>
<comment type="caution">
    <text evidence="1">The sequence shown here is derived from an EMBL/GenBank/DDBJ whole genome shotgun (WGS) entry which is preliminary data.</text>
</comment>
<reference evidence="1 2" key="2">
    <citation type="journal article" date="2022" name="Mol. Ecol. Resour.">
        <title>The genomes of chicory, endive, great burdock and yacon provide insights into Asteraceae paleo-polyploidization history and plant inulin production.</title>
        <authorList>
            <person name="Fan W."/>
            <person name="Wang S."/>
            <person name="Wang H."/>
            <person name="Wang A."/>
            <person name="Jiang F."/>
            <person name="Liu H."/>
            <person name="Zhao H."/>
            <person name="Xu D."/>
            <person name="Zhang Y."/>
        </authorList>
    </citation>
    <scope>NUCLEOTIDE SEQUENCE [LARGE SCALE GENOMIC DNA]</scope>
    <source>
        <strain evidence="2">cv. Niubang</strain>
    </source>
</reference>
<name>A0ACB9CJK9_ARCLA</name>
<dbReference type="EMBL" id="CM042050">
    <property type="protein sequence ID" value="KAI3734455.1"/>
    <property type="molecule type" value="Genomic_DNA"/>
</dbReference>
<reference evidence="2" key="1">
    <citation type="journal article" date="2022" name="Mol. Ecol. Resour.">
        <title>The genomes of chicory, endive, great burdock and yacon provide insights into Asteraceae palaeo-polyploidization history and plant inulin production.</title>
        <authorList>
            <person name="Fan W."/>
            <person name="Wang S."/>
            <person name="Wang H."/>
            <person name="Wang A."/>
            <person name="Jiang F."/>
            <person name="Liu H."/>
            <person name="Zhao H."/>
            <person name="Xu D."/>
            <person name="Zhang Y."/>
        </authorList>
    </citation>
    <scope>NUCLEOTIDE SEQUENCE [LARGE SCALE GENOMIC DNA]</scope>
    <source>
        <strain evidence="2">cv. Niubang</strain>
    </source>
</reference>
<evidence type="ECO:0000313" key="1">
    <source>
        <dbReference type="EMBL" id="KAI3734455.1"/>
    </source>
</evidence>
<gene>
    <name evidence="1" type="ORF">L6452_13924</name>
</gene>